<evidence type="ECO:0000313" key="5">
    <source>
        <dbReference type="Proteomes" id="UP000178820"/>
    </source>
</evidence>
<dbReference type="CDD" id="cd09294">
    <property type="entry name" value="SmpB"/>
    <property type="match status" value="1"/>
</dbReference>
<dbReference type="GO" id="GO:0070930">
    <property type="term" value="P:trans-translation-dependent protein tagging"/>
    <property type="evidence" value="ECO:0007669"/>
    <property type="project" value="TreeGrafter"/>
</dbReference>
<dbReference type="PANTHER" id="PTHR30308:SF2">
    <property type="entry name" value="SSRA-BINDING PROTEIN"/>
    <property type="match status" value="1"/>
</dbReference>
<protein>
    <recommendedName>
        <fullName evidence="3">SsrA-binding protein</fullName>
    </recommendedName>
    <alternativeName>
        <fullName evidence="3">Small protein B</fullName>
    </alternativeName>
</protein>
<dbReference type="Pfam" id="PF01668">
    <property type="entry name" value="SmpB"/>
    <property type="match status" value="2"/>
</dbReference>
<comment type="caution">
    <text evidence="4">The sequence shown here is derived from an EMBL/GenBank/DDBJ whole genome shotgun (WGS) entry which is preliminary data.</text>
</comment>
<sequence>MEIYSENKKATFDYEILEKYEAGLVLIGQEVKSIKTGHMHLAGAYVVIRGGGPAGRENFPLAGGNSHPRAAAEPLLIGAKIPPYQPKNAPADYNPEQPRKLLLNKKEINYLMGKVNERGFSLIPLKVYEQNGRIKLEFALARGKKKFDKKEKIKKRDVQRDIQRALK</sequence>
<dbReference type="STRING" id="1802207.A3D44_02860"/>
<dbReference type="GO" id="GO:0003723">
    <property type="term" value="F:RNA binding"/>
    <property type="evidence" value="ECO:0007669"/>
    <property type="project" value="UniProtKB-UniRule"/>
</dbReference>
<evidence type="ECO:0000256" key="2">
    <source>
        <dbReference type="ARBA" id="ARBA00022884"/>
    </source>
</evidence>
<dbReference type="InterPro" id="IPR023620">
    <property type="entry name" value="SmpB"/>
</dbReference>
<gene>
    <name evidence="3" type="primary">smpB</name>
    <name evidence="4" type="ORF">A3D44_02860</name>
</gene>
<comment type="subcellular location">
    <subcellularLocation>
        <location evidence="3">Cytoplasm</location>
    </subcellularLocation>
    <text evidence="3">The tmRNA-SmpB complex associates with stalled 70S ribosomes.</text>
</comment>
<dbReference type="PANTHER" id="PTHR30308">
    <property type="entry name" value="TMRNA-BINDING COMPONENT OF TRANS-TRANSLATION TAGGING COMPLEX"/>
    <property type="match status" value="1"/>
</dbReference>
<keyword evidence="2 3" id="KW-0694">RNA-binding</keyword>
<name>A0A1G2I4M3_9BACT</name>
<dbReference type="EMBL" id="MHOT01000012">
    <property type="protein sequence ID" value="OGZ69370.1"/>
    <property type="molecule type" value="Genomic_DNA"/>
</dbReference>
<reference evidence="4 5" key="1">
    <citation type="journal article" date="2016" name="Nat. Commun.">
        <title>Thousands of microbial genomes shed light on interconnected biogeochemical processes in an aquifer system.</title>
        <authorList>
            <person name="Anantharaman K."/>
            <person name="Brown C.T."/>
            <person name="Hug L.A."/>
            <person name="Sharon I."/>
            <person name="Castelle C.J."/>
            <person name="Probst A.J."/>
            <person name="Thomas B.C."/>
            <person name="Singh A."/>
            <person name="Wilkins M.J."/>
            <person name="Karaoz U."/>
            <person name="Brodie E.L."/>
            <person name="Williams K.H."/>
            <person name="Hubbard S.S."/>
            <person name="Banfield J.F."/>
        </authorList>
    </citation>
    <scope>NUCLEOTIDE SEQUENCE [LARGE SCALE GENOMIC DNA]</scope>
</reference>
<dbReference type="GO" id="GO:0070929">
    <property type="term" value="P:trans-translation"/>
    <property type="evidence" value="ECO:0007669"/>
    <property type="project" value="UniProtKB-UniRule"/>
</dbReference>
<dbReference type="SUPFAM" id="SSF74982">
    <property type="entry name" value="Small protein B (SmpB)"/>
    <property type="match status" value="1"/>
</dbReference>
<comment type="similarity">
    <text evidence="3">Belongs to the SmpB family.</text>
</comment>
<dbReference type="AlphaFoldDB" id="A0A1G2I4M3"/>
<keyword evidence="1 3" id="KW-0963">Cytoplasm</keyword>
<dbReference type="GO" id="GO:0005829">
    <property type="term" value="C:cytosol"/>
    <property type="evidence" value="ECO:0007669"/>
    <property type="project" value="TreeGrafter"/>
</dbReference>
<evidence type="ECO:0000256" key="3">
    <source>
        <dbReference type="HAMAP-Rule" id="MF_00023"/>
    </source>
</evidence>
<dbReference type="PROSITE" id="PS01317">
    <property type="entry name" value="SSRP"/>
    <property type="match status" value="1"/>
</dbReference>
<dbReference type="Gene3D" id="2.40.280.10">
    <property type="match status" value="1"/>
</dbReference>
<dbReference type="Proteomes" id="UP000178820">
    <property type="component" value="Unassembled WGS sequence"/>
</dbReference>
<organism evidence="4 5">
    <name type="scientific">Candidatus Staskawiczbacteria bacterium RIFCSPHIGHO2_02_FULL_42_22</name>
    <dbReference type="NCBI Taxonomy" id="1802207"/>
    <lineage>
        <taxon>Bacteria</taxon>
        <taxon>Candidatus Staskawicziibacteriota</taxon>
    </lineage>
</organism>
<dbReference type="InterPro" id="IPR020081">
    <property type="entry name" value="SsrA-bd_prot_CS"/>
</dbReference>
<evidence type="ECO:0000256" key="1">
    <source>
        <dbReference type="ARBA" id="ARBA00022490"/>
    </source>
</evidence>
<proteinExistence type="inferred from homology"/>
<evidence type="ECO:0000313" key="4">
    <source>
        <dbReference type="EMBL" id="OGZ69370.1"/>
    </source>
</evidence>
<comment type="function">
    <text evidence="3">Required for rescue of stalled ribosomes mediated by trans-translation. Binds to transfer-messenger RNA (tmRNA), required for stable association of tmRNA with ribosomes. tmRNA and SmpB together mimic tRNA shape, replacing the anticodon stem-loop with SmpB. tmRNA is encoded by the ssrA gene; the 2 termini fold to resemble tRNA(Ala) and it encodes a 'tag peptide', a short internal open reading frame. During trans-translation Ala-aminoacylated tmRNA acts like a tRNA, entering the A-site of stalled ribosomes, displacing the stalled mRNA. The ribosome then switches to translate the ORF on the tmRNA; the nascent peptide is terminated with the 'tag peptide' encoded by the tmRNA and targeted for degradation. The ribosome is freed to recommence translation, which seems to be the essential function of trans-translation.</text>
</comment>
<dbReference type="HAMAP" id="MF_00023">
    <property type="entry name" value="SmpB"/>
    <property type="match status" value="1"/>
</dbReference>
<dbReference type="InterPro" id="IPR000037">
    <property type="entry name" value="SsrA-bd_prot"/>
</dbReference>
<accession>A0A1G2I4M3</accession>